<dbReference type="eggNOG" id="COG1853">
    <property type="taxonomic scope" value="Bacteria"/>
</dbReference>
<evidence type="ECO:0000256" key="1">
    <source>
        <dbReference type="ARBA" id="ARBA00008898"/>
    </source>
</evidence>
<dbReference type="SUPFAM" id="SSF50475">
    <property type="entry name" value="FMN-binding split barrel"/>
    <property type="match status" value="1"/>
</dbReference>
<dbReference type="GO" id="GO:0010181">
    <property type="term" value="F:FMN binding"/>
    <property type="evidence" value="ECO:0007669"/>
    <property type="project" value="InterPro"/>
</dbReference>
<name>A0A1I7GIB1_9BACL</name>
<dbReference type="STRING" id="392015.SAMN05421543_102226"/>
<dbReference type="RefSeq" id="WP_029421587.1">
    <property type="nucleotide sequence ID" value="NZ_FPBV01000002.1"/>
</dbReference>
<dbReference type="GO" id="GO:0042602">
    <property type="term" value="F:riboflavin reductase (NADPH) activity"/>
    <property type="evidence" value="ECO:0007669"/>
    <property type="project" value="TreeGrafter"/>
</dbReference>
<gene>
    <name evidence="4" type="ORF">SAMN05421543_102226</name>
</gene>
<evidence type="ECO:0000259" key="3">
    <source>
        <dbReference type="SMART" id="SM00903"/>
    </source>
</evidence>
<evidence type="ECO:0000313" key="5">
    <source>
        <dbReference type="Proteomes" id="UP000183508"/>
    </source>
</evidence>
<dbReference type="Gene3D" id="2.30.110.10">
    <property type="entry name" value="Electron Transport, Fmn-binding Protein, Chain A"/>
    <property type="match status" value="1"/>
</dbReference>
<protein>
    <submittedName>
        <fullName evidence="4">NADH-FMN oxidoreductase RutF, flavin reductase (DIM6/NTAB) family</fullName>
    </submittedName>
</protein>
<evidence type="ECO:0000313" key="4">
    <source>
        <dbReference type="EMBL" id="SFU48242.1"/>
    </source>
</evidence>
<comment type="similarity">
    <text evidence="1">Belongs to the non-flavoprotein flavin reductase family.</text>
</comment>
<evidence type="ECO:0000256" key="2">
    <source>
        <dbReference type="ARBA" id="ARBA00023002"/>
    </source>
</evidence>
<dbReference type="Pfam" id="PF01613">
    <property type="entry name" value="Flavin_Reduct"/>
    <property type="match status" value="1"/>
</dbReference>
<dbReference type="InterPro" id="IPR050268">
    <property type="entry name" value="NADH-dep_flavin_reductase"/>
</dbReference>
<accession>A0A1I7GIB1</accession>
<dbReference type="PANTHER" id="PTHR30466:SF11">
    <property type="entry name" value="FLAVIN-DEPENDENT MONOOXYGENASE, REDUCTASE SUBUNIT HSAB"/>
    <property type="match status" value="1"/>
</dbReference>
<feature type="domain" description="Flavin reductase like" evidence="3">
    <location>
        <begin position="10"/>
        <end position="156"/>
    </location>
</feature>
<reference evidence="5" key="1">
    <citation type="submission" date="2016-10" db="EMBL/GenBank/DDBJ databases">
        <authorList>
            <person name="Varghese N."/>
        </authorList>
    </citation>
    <scope>NUCLEOTIDE SEQUENCE [LARGE SCALE GENOMIC DNA]</scope>
    <source>
        <strain evidence="5">DSM 17980</strain>
    </source>
</reference>
<organism evidence="4 5">
    <name type="scientific">Alicyclobacillus macrosporangiidus</name>
    <dbReference type="NCBI Taxonomy" id="392015"/>
    <lineage>
        <taxon>Bacteria</taxon>
        <taxon>Bacillati</taxon>
        <taxon>Bacillota</taxon>
        <taxon>Bacilli</taxon>
        <taxon>Bacillales</taxon>
        <taxon>Alicyclobacillaceae</taxon>
        <taxon>Alicyclobacillus</taxon>
    </lineage>
</organism>
<dbReference type="EMBL" id="FPBV01000002">
    <property type="protein sequence ID" value="SFU48242.1"/>
    <property type="molecule type" value="Genomic_DNA"/>
</dbReference>
<keyword evidence="5" id="KW-1185">Reference proteome</keyword>
<dbReference type="InterPro" id="IPR002563">
    <property type="entry name" value="Flavin_Rdtase-like_dom"/>
</dbReference>
<sequence length="158" mass="17075">MDEQAKKTALRGITYGLYVIGTKVGDDVNAFTGNWVTQTSFTPPLVAIGVKKGTASCDGIRESGVFSVNVLETGQKDLAFQFFKPVSRVGNKFGDVEFYTATTGSPILKDALSWFECRVTDTVDRGDHVLFVGEVVDAGVHRTGDPLTLRELGLFYGG</sequence>
<dbReference type="Proteomes" id="UP000183508">
    <property type="component" value="Unassembled WGS sequence"/>
</dbReference>
<dbReference type="SMART" id="SM00903">
    <property type="entry name" value="Flavin_Reduct"/>
    <property type="match status" value="1"/>
</dbReference>
<dbReference type="InterPro" id="IPR012349">
    <property type="entry name" value="Split_barrel_FMN-bd"/>
</dbReference>
<proteinExistence type="inferred from homology"/>
<dbReference type="PANTHER" id="PTHR30466">
    <property type="entry name" value="FLAVIN REDUCTASE"/>
    <property type="match status" value="1"/>
</dbReference>
<keyword evidence="2" id="KW-0560">Oxidoreductase</keyword>
<dbReference type="OrthoDB" id="9794638at2"/>
<dbReference type="AlphaFoldDB" id="A0A1I7GIB1"/>